<reference evidence="1 2" key="2">
    <citation type="submission" date="2013-11" db="EMBL/GenBank/DDBJ databases">
        <title>The Genome Sequence of Phytophthora parasitica INRA-310.</title>
        <authorList>
            <consortium name="The Broad Institute Genomics Platform"/>
            <person name="Russ C."/>
            <person name="Tyler B."/>
            <person name="Panabieres F."/>
            <person name="Shan W."/>
            <person name="Tripathy S."/>
            <person name="Grunwald N."/>
            <person name="Machado M."/>
            <person name="Johnson C.S."/>
            <person name="Arredondo F."/>
            <person name="Hong C."/>
            <person name="Coffey M."/>
            <person name="Young S.K."/>
            <person name="Zeng Q."/>
            <person name="Gargeya S."/>
            <person name="Fitzgerald M."/>
            <person name="Abouelleil A."/>
            <person name="Alvarado L."/>
            <person name="Chapman S.B."/>
            <person name="Gainer-Dewar J."/>
            <person name="Goldberg J."/>
            <person name="Griggs A."/>
            <person name="Gujja S."/>
            <person name="Hansen M."/>
            <person name="Howarth C."/>
            <person name="Imamovic A."/>
            <person name="Ireland A."/>
            <person name="Larimer J."/>
            <person name="McCowan C."/>
            <person name="Murphy C."/>
            <person name="Pearson M."/>
            <person name="Poon T.W."/>
            <person name="Priest M."/>
            <person name="Roberts A."/>
            <person name="Saif S."/>
            <person name="Shea T."/>
            <person name="Sykes S."/>
            <person name="Wortman J."/>
            <person name="Nusbaum C."/>
            <person name="Birren B."/>
        </authorList>
    </citation>
    <scope>NUCLEOTIDE SEQUENCE [LARGE SCALE GENOMIC DNA]</scope>
    <source>
        <strain evidence="1 2">INRA-310</strain>
    </source>
</reference>
<dbReference type="RefSeq" id="XP_008916385.1">
    <property type="nucleotide sequence ID" value="XM_008918137.1"/>
</dbReference>
<evidence type="ECO:0000313" key="2">
    <source>
        <dbReference type="Proteomes" id="UP000018817"/>
    </source>
</evidence>
<organism evidence="1 2">
    <name type="scientific">Phytophthora nicotianae (strain INRA-310)</name>
    <name type="common">Phytophthora parasitica</name>
    <dbReference type="NCBI Taxonomy" id="761204"/>
    <lineage>
        <taxon>Eukaryota</taxon>
        <taxon>Sar</taxon>
        <taxon>Stramenopiles</taxon>
        <taxon>Oomycota</taxon>
        <taxon>Peronosporomycetes</taxon>
        <taxon>Peronosporales</taxon>
        <taxon>Peronosporaceae</taxon>
        <taxon>Phytophthora</taxon>
    </lineage>
</organism>
<accession>W2PEA7</accession>
<gene>
    <name evidence="1" type="ORF">PPTG_24656</name>
</gene>
<dbReference type="Proteomes" id="UP000018817">
    <property type="component" value="Unassembled WGS sequence"/>
</dbReference>
<dbReference type="AlphaFoldDB" id="W2PEA7"/>
<dbReference type="EMBL" id="KI669705">
    <property type="protein sequence ID" value="ETM98319.1"/>
    <property type="molecule type" value="Genomic_DNA"/>
</dbReference>
<dbReference type="OrthoDB" id="10326518at2759"/>
<evidence type="ECO:0000313" key="1">
    <source>
        <dbReference type="EMBL" id="ETM98319.1"/>
    </source>
</evidence>
<name>W2PEA7_PHYN3</name>
<reference evidence="2" key="1">
    <citation type="submission" date="2011-12" db="EMBL/GenBank/DDBJ databases">
        <authorList>
            <consortium name="The Broad Institute Genome Sequencing Platform"/>
            <person name="Russ C."/>
            <person name="Tyler B."/>
            <person name="Panabieres F."/>
            <person name="Shan W."/>
            <person name="Tripathy S."/>
            <person name="Grunwald N."/>
            <person name="Machado M."/>
            <person name="Young S.K."/>
            <person name="Zeng Q."/>
            <person name="Gargeya S."/>
            <person name="Fitzgerald M."/>
            <person name="Haas B."/>
            <person name="Abouelleil A."/>
            <person name="Alvarado L."/>
            <person name="Arachchi H.M."/>
            <person name="Berlin A."/>
            <person name="Chapman S.B."/>
            <person name="Gearin G."/>
            <person name="Goldberg J."/>
            <person name="Griggs A."/>
            <person name="Gujja S."/>
            <person name="Hansen M."/>
            <person name="Heiman D."/>
            <person name="Howarth C."/>
            <person name="Larimer J."/>
            <person name="Lui A."/>
            <person name="MacDonald P.J.P."/>
            <person name="McCowen C."/>
            <person name="Montmayeur A."/>
            <person name="Murphy C."/>
            <person name="Neiman D."/>
            <person name="Pearson M."/>
            <person name="Priest M."/>
            <person name="Roberts A."/>
            <person name="Saif S."/>
            <person name="Shea T."/>
            <person name="Sisk P."/>
            <person name="Stolte C."/>
            <person name="Sykes S."/>
            <person name="Wortman J."/>
            <person name="Nusbaum C."/>
            <person name="Birren B."/>
        </authorList>
    </citation>
    <scope>NUCLEOTIDE SEQUENCE [LARGE SCALE GENOMIC DNA]</scope>
    <source>
        <strain evidence="2">INRA-310</strain>
    </source>
</reference>
<dbReference type="VEuPathDB" id="FungiDB:PPTG_24656"/>
<protein>
    <submittedName>
        <fullName evidence="1">Uncharacterized protein</fullName>
    </submittedName>
</protein>
<sequence length="67" mass="7630">MKLSPNIIVVVAALEHPTYEDLLLSATTAETESILNYIWRSSLNLFSWMEWISKNNLPLSFCENEAA</sequence>
<dbReference type="GeneID" id="20193255"/>
<proteinExistence type="predicted"/>